<dbReference type="PIRSF" id="PIRSF037238">
    <property type="entry name" value="Carboxypeptidase_G2"/>
    <property type="match status" value="1"/>
</dbReference>
<dbReference type="Gene3D" id="3.40.630.10">
    <property type="entry name" value="Zn peptidases"/>
    <property type="match status" value="1"/>
</dbReference>
<evidence type="ECO:0000256" key="4">
    <source>
        <dbReference type="ARBA" id="ARBA00022833"/>
    </source>
</evidence>
<comment type="cofactor">
    <cofactor evidence="1">
        <name>Zn(2+)</name>
        <dbReference type="ChEBI" id="CHEBI:29105"/>
    </cofactor>
</comment>
<reference evidence="7 8" key="1">
    <citation type="submission" date="2024-04" db="EMBL/GenBank/DDBJ databases">
        <title>Salinicola lusitanus LLJ914,a marine bacterium isolated from the Okinawa Trough.</title>
        <authorList>
            <person name="Li J."/>
        </authorList>
    </citation>
    <scope>NUCLEOTIDE SEQUENCE [LARGE SCALE GENOMIC DNA]</scope>
    <source>
        <strain evidence="7 8">LLJ914</strain>
    </source>
</reference>
<dbReference type="InterPro" id="IPR050072">
    <property type="entry name" value="Peptidase_M20A"/>
</dbReference>
<protein>
    <submittedName>
        <fullName evidence="7">M20/M25/M40 family metallo-hydrolase</fullName>
    </submittedName>
</protein>
<organism evidence="7 8">
    <name type="scientific">Salinicola lusitanus</name>
    <dbReference type="NCBI Taxonomy" id="1949085"/>
    <lineage>
        <taxon>Bacteria</taxon>
        <taxon>Pseudomonadati</taxon>
        <taxon>Pseudomonadota</taxon>
        <taxon>Gammaproteobacteria</taxon>
        <taxon>Oceanospirillales</taxon>
        <taxon>Halomonadaceae</taxon>
        <taxon>Salinicola</taxon>
    </lineage>
</organism>
<sequence>MSLAATLEFDLDEMLAGLQRWVECESPTFDSAAVNRMMTLAADDLVAMGASVERVAGPAGLGDCVKASFPHPRQAEGGILIMAHLDTVHPVGTLATLPFRREGGRCYGPGICDMKGGTYAALCAVAALRQARVDTALPIHVLLTCDEEIGSPGTRELIEREAARHRYILVPEPARAGNGVVTGRYAIARFELLAHGRPSHAGAALSDGHSAIREMVARIPEIESMTDDDCTFSVGVVQGGQWVNCVSTSCRGEALSMAKRQADLDRGIERMLAFNQRNADGIGFEVELGVVRPVWEAGEATLSLYAQAKAIADELKMPLPHASSGGGSDGNFTGAMGLATLDGLGVRGAGVHTLAEHIEVDSLVERSRLMAGLMAALR</sequence>
<evidence type="ECO:0000259" key="6">
    <source>
        <dbReference type="Pfam" id="PF07687"/>
    </source>
</evidence>
<name>A0ABZ3CN83_9GAMM</name>
<dbReference type="Proteomes" id="UP001453229">
    <property type="component" value="Chromosome"/>
</dbReference>
<dbReference type="PANTHER" id="PTHR43808:SF9">
    <property type="entry name" value="BLL0789 PROTEIN"/>
    <property type="match status" value="1"/>
</dbReference>
<evidence type="ECO:0000313" key="7">
    <source>
        <dbReference type="EMBL" id="XAD52626.1"/>
    </source>
</evidence>
<dbReference type="InterPro" id="IPR001261">
    <property type="entry name" value="ArgE/DapE_CS"/>
</dbReference>
<dbReference type="RefSeq" id="WP_342593965.1">
    <property type="nucleotide sequence ID" value="NZ_CP151919.1"/>
</dbReference>
<evidence type="ECO:0000313" key="8">
    <source>
        <dbReference type="Proteomes" id="UP001453229"/>
    </source>
</evidence>
<evidence type="ECO:0000256" key="2">
    <source>
        <dbReference type="ARBA" id="ARBA00022723"/>
    </source>
</evidence>
<dbReference type="PANTHER" id="PTHR43808">
    <property type="entry name" value="ACETYLORNITHINE DEACETYLASE"/>
    <property type="match status" value="1"/>
</dbReference>
<keyword evidence="4" id="KW-0862">Zinc</keyword>
<feature type="domain" description="Peptidase M20 dimerisation" evidence="6">
    <location>
        <begin position="183"/>
        <end position="271"/>
    </location>
</feature>
<dbReference type="InterPro" id="IPR011650">
    <property type="entry name" value="Peptidase_M20_dimer"/>
</dbReference>
<evidence type="ECO:0000256" key="3">
    <source>
        <dbReference type="ARBA" id="ARBA00022801"/>
    </source>
</evidence>
<dbReference type="InterPro" id="IPR017150">
    <property type="entry name" value="Pept_M20_glutamate_carboxypep"/>
</dbReference>
<dbReference type="SUPFAM" id="SSF53187">
    <property type="entry name" value="Zn-dependent exopeptidases"/>
    <property type="match status" value="1"/>
</dbReference>
<evidence type="ECO:0000256" key="5">
    <source>
        <dbReference type="ARBA" id="ARBA00023285"/>
    </source>
</evidence>
<proteinExistence type="predicted"/>
<keyword evidence="8" id="KW-1185">Reference proteome</keyword>
<keyword evidence="3" id="KW-0378">Hydrolase</keyword>
<dbReference type="NCBIfam" id="NF005678">
    <property type="entry name" value="PRK07473.1"/>
    <property type="match status" value="1"/>
</dbReference>
<keyword evidence="5" id="KW-0170">Cobalt</keyword>
<keyword evidence="2" id="KW-0479">Metal-binding</keyword>
<dbReference type="Gene3D" id="3.30.70.360">
    <property type="match status" value="1"/>
</dbReference>
<dbReference type="Pfam" id="PF07687">
    <property type="entry name" value="M20_dimer"/>
    <property type="match status" value="1"/>
</dbReference>
<dbReference type="InterPro" id="IPR036264">
    <property type="entry name" value="Bact_exopeptidase_dim_dom"/>
</dbReference>
<accession>A0ABZ3CN83</accession>
<evidence type="ECO:0000256" key="1">
    <source>
        <dbReference type="ARBA" id="ARBA00001947"/>
    </source>
</evidence>
<dbReference type="EMBL" id="CP151919">
    <property type="protein sequence ID" value="XAD52626.1"/>
    <property type="molecule type" value="Genomic_DNA"/>
</dbReference>
<dbReference type="CDD" id="cd03885">
    <property type="entry name" value="M20_CPDG2"/>
    <property type="match status" value="1"/>
</dbReference>
<gene>
    <name evidence="7" type="ORF">AAGT95_12285</name>
</gene>
<dbReference type="Pfam" id="PF01546">
    <property type="entry name" value="Peptidase_M20"/>
    <property type="match status" value="1"/>
</dbReference>
<dbReference type="PROSITE" id="PS00758">
    <property type="entry name" value="ARGE_DAPE_CPG2_1"/>
    <property type="match status" value="1"/>
</dbReference>
<dbReference type="InterPro" id="IPR002933">
    <property type="entry name" value="Peptidase_M20"/>
</dbReference>
<dbReference type="SUPFAM" id="SSF55031">
    <property type="entry name" value="Bacterial exopeptidase dimerisation domain"/>
    <property type="match status" value="1"/>
</dbReference>